<dbReference type="GO" id="GO:0005737">
    <property type="term" value="C:cytoplasm"/>
    <property type="evidence" value="ECO:0007669"/>
    <property type="project" value="TreeGrafter"/>
</dbReference>
<dbReference type="InterPro" id="IPR037104">
    <property type="entry name" value="Annexin_sf"/>
</dbReference>
<sequence>MKIAGMHHRADFEDLANSESSDGIRGRIKRIFLFQDLKSELSGDFEDLILALMEPTAVYDAKQLHKAVQGLGTKESVLIEIMTSRTNQQIAQIRSVYKQLYHRELEADLIGDTSGYFQRLLVSLCSGGRDESNYTDQLRANQDARKLYNAGERRLGTDESCFNQILASQNFSQL</sequence>
<comment type="similarity">
    <text evidence="1 4">Belongs to the annexin family.</text>
</comment>
<dbReference type="PROSITE" id="PS00223">
    <property type="entry name" value="ANNEXIN_1"/>
    <property type="match status" value="1"/>
</dbReference>
<evidence type="ECO:0000256" key="2">
    <source>
        <dbReference type="ARBA" id="ARBA00022737"/>
    </source>
</evidence>
<dbReference type="GO" id="GO:0005634">
    <property type="term" value="C:nucleus"/>
    <property type="evidence" value="ECO:0007669"/>
    <property type="project" value="TreeGrafter"/>
</dbReference>
<dbReference type="InterPro" id="IPR001464">
    <property type="entry name" value="Annexin"/>
</dbReference>
<keyword evidence="4" id="KW-0111">Calcium/phospholipid-binding</keyword>
<evidence type="ECO:0000256" key="4">
    <source>
        <dbReference type="RuleBase" id="RU003540"/>
    </source>
</evidence>
<dbReference type="AlphaFoldDB" id="A0A3P7JG04"/>
<dbReference type="GO" id="GO:0005544">
    <property type="term" value="F:calcium-dependent phospholipid binding"/>
    <property type="evidence" value="ECO:0007669"/>
    <property type="project" value="UniProtKB-KW"/>
</dbReference>
<feature type="non-terminal residue" evidence="5">
    <location>
        <position position="174"/>
    </location>
</feature>
<dbReference type="SMART" id="SM00335">
    <property type="entry name" value="ANX"/>
    <property type="match status" value="1"/>
</dbReference>
<accession>A0A3P7JG04</accession>
<evidence type="ECO:0000256" key="3">
    <source>
        <dbReference type="ARBA" id="ARBA00023216"/>
    </source>
</evidence>
<dbReference type="OrthoDB" id="37886at2759"/>
<keyword evidence="4" id="KW-0106">Calcium</keyword>
<dbReference type="Pfam" id="PF00191">
    <property type="entry name" value="Annexin"/>
    <property type="match status" value="1"/>
</dbReference>
<keyword evidence="6" id="KW-1185">Reference proteome</keyword>
<keyword evidence="3 4" id="KW-0041">Annexin</keyword>
<gene>
    <name evidence="5" type="ORF">SVUK_LOCUS19609</name>
</gene>
<dbReference type="EMBL" id="UYYB01131479">
    <property type="protein sequence ID" value="VDM84611.1"/>
    <property type="molecule type" value="Genomic_DNA"/>
</dbReference>
<proteinExistence type="inferred from homology"/>
<dbReference type="PROSITE" id="PS51897">
    <property type="entry name" value="ANNEXIN_2"/>
    <property type="match status" value="2"/>
</dbReference>
<dbReference type="FunFam" id="1.10.220.10:FF:000003">
    <property type="entry name" value="Annexin"/>
    <property type="match status" value="1"/>
</dbReference>
<reference evidence="5 6" key="1">
    <citation type="submission" date="2018-11" db="EMBL/GenBank/DDBJ databases">
        <authorList>
            <consortium name="Pathogen Informatics"/>
        </authorList>
    </citation>
    <scope>NUCLEOTIDE SEQUENCE [LARGE SCALE GENOMIC DNA]</scope>
</reference>
<dbReference type="Gene3D" id="1.10.220.10">
    <property type="entry name" value="Annexin"/>
    <property type="match status" value="2"/>
</dbReference>
<dbReference type="GO" id="GO:0001786">
    <property type="term" value="F:phosphatidylserine binding"/>
    <property type="evidence" value="ECO:0007669"/>
    <property type="project" value="TreeGrafter"/>
</dbReference>
<dbReference type="GO" id="GO:0012506">
    <property type="term" value="C:vesicle membrane"/>
    <property type="evidence" value="ECO:0007669"/>
    <property type="project" value="TreeGrafter"/>
</dbReference>
<name>A0A3P7JG04_STRVU</name>
<dbReference type="InterPro" id="IPR018252">
    <property type="entry name" value="Annexin_repeat_CS"/>
</dbReference>
<dbReference type="SUPFAM" id="SSF47874">
    <property type="entry name" value="Annexin"/>
    <property type="match status" value="1"/>
</dbReference>
<protein>
    <recommendedName>
        <fullName evidence="4">Annexin</fullName>
    </recommendedName>
</protein>
<keyword evidence="2 4" id="KW-0677">Repeat</keyword>
<evidence type="ECO:0000313" key="5">
    <source>
        <dbReference type="EMBL" id="VDM84611.1"/>
    </source>
</evidence>
<evidence type="ECO:0000256" key="1">
    <source>
        <dbReference type="ARBA" id="ARBA00007831"/>
    </source>
</evidence>
<dbReference type="PANTHER" id="PTHR10502">
    <property type="entry name" value="ANNEXIN"/>
    <property type="match status" value="1"/>
</dbReference>
<comment type="domain">
    <text evidence="4">A pair of annexin repeats may form one binding site for calcium and phospholipid.</text>
</comment>
<dbReference type="GO" id="GO:0005886">
    <property type="term" value="C:plasma membrane"/>
    <property type="evidence" value="ECO:0007669"/>
    <property type="project" value="TreeGrafter"/>
</dbReference>
<dbReference type="PRINTS" id="PR00196">
    <property type="entry name" value="ANNEXIN"/>
</dbReference>
<dbReference type="Proteomes" id="UP000270094">
    <property type="component" value="Unassembled WGS sequence"/>
</dbReference>
<dbReference type="GO" id="GO:0005509">
    <property type="term" value="F:calcium ion binding"/>
    <property type="evidence" value="ECO:0007669"/>
    <property type="project" value="InterPro"/>
</dbReference>
<dbReference type="InterPro" id="IPR018502">
    <property type="entry name" value="Annexin_repeat"/>
</dbReference>
<organism evidence="5 6">
    <name type="scientific">Strongylus vulgaris</name>
    <name type="common">Blood worm</name>
    <dbReference type="NCBI Taxonomy" id="40348"/>
    <lineage>
        <taxon>Eukaryota</taxon>
        <taxon>Metazoa</taxon>
        <taxon>Ecdysozoa</taxon>
        <taxon>Nematoda</taxon>
        <taxon>Chromadorea</taxon>
        <taxon>Rhabditida</taxon>
        <taxon>Rhabditina</taxon>
        <taxon>Rhabditomorpha</taxon>
        <taxon>Strongyloidea</taxon>
        <taxon>Strongylidae</taxon>
        <taxon>Strongylus</taxon>
    </lineage>
</organism>
<evidence type="ECO:0000313" key="6">
    <source>
        <dbReference type="Proteomes" id="UP000270094"/>
    </source>
</evidence>
<dbReference type="PANTHER" id="PTHR10502:SF102">
    <property type="entry name" value="ANNEXIN B11"/>
    <property type="match status" value="1"/>
</dbReference>